<keyword evidence="1" id="KW-1133">Transmembrane helix</keyword>
<dbReference type="EMBL" id="VHQI01000001">
    <property type="protein sequence ID" value="TPW44609.1"/>
    <property type="molecule type" value="Genomic_DNA"/>
</dbReference>
<proteinExistence type="predicted"/>
<keyword evidence="1" id="KW-0472">Membrane</keyword>
<name>A0A506VH90_9GAMM</name>
<dbReference type="RefSeq" id="WP_141174614.1">
    <property type="nucleotide sequence ID" value="NZ_JBHUFX010000013.1"/>
</dbReference>
<dbReference type="InterPro" id="IPR010815">
    <property type="entry name" value="DUF1418"/>
</dbReference>
<dbReference type="Pfam" id="PF07214">
    <property type="entry name" value="DUF1418"/>
    <property type="match status" value="1"/>
</dbReference>
<reference evidence="2 3" key="1">
    <citation type="submission" date="2019-06" db="EMBL/GenBank/DDBJ databases">
        <authorList>
            <person name="Yang Y."/>
        </authorList>
    </citation>
    <scope>NUCLEOTIDE SEQUENCE [LARGE SCALE GENOMIC DNA]</scope>
    <source>
        <strain evidence="2 3">BIT-26</strain>
    </source>
</reference>
<gene>
    <name evidence="2" type="ORF">FKM52_02555</name>
</gene>
<evidence type="ECO:0000313" key="3">
    <source>
        <dbReference type="Proteomes" id="UP000319523"/>
    </source>
</evidence>
<dbReference type="AlphaFoldDB" id="A0A506VH90"/>
<evidence type="ECO:0000256" key="1">
    <source>
        <dbReference type="SAM" id="Phobius"/>
    </source>
</evidence>
<feature type="transmembrane region" description="Helical" evidence="1">
    <location>
        <begin position="12"/>
        <end position="32"/>
    </location>
</feature>
<keyword evidence="1" id="KW-0812">Transmembrane</keyword>
<protein>
    <submittedName>
        <fullName evidence="2">DUF1418 family protein</fullName>
    </submittedName>
</protein>
<dbReference type="Proteomes" id="UP000319523">
    <property type="component" value="Unassembled WGS sequence"/>
</dbReference>
<feature type="transmembrane region" description="Helical" evidence="1">
    <location>
        <begin position="44"/>
        <end position="65"/>
    </location>
</feature>
<keyword evidence="3" id="KW-1185">Reference proteome</keyword>
<comment type="caution">
    <text evidence="2">The sequence shown here is derived from an EMBL/GenBank/DDBJ whole genome shotgun (WGS) entry which is preliminary data.</text>
</comment>
<sequence length="95" mass="10273">MKYALQLPERVLVLEAAGILLLLLAFLIVQRLLPLPAGWSGRGIATALFFTGIALMLPAAVTLIWRTAQAIAPELFGRRRGDTAKPDGDSHDADH</sequence>
<dbReference type="OrthoDB" id="6478907at2"/>
<organism evidence="2 3">
    <name type="scientific">Mixta tenebrionis</name>
    <dbReference type="NCBI Taxonomy" id="2562439"/>
    <lineage>
        <taxon>Bacteria</taxon>
        <taxon>Pseudomonadati</taxon>
        <taxon>Pseudomonadota</taxon>
        <taxon>Gammaproteobacteria</taxon>
        <taxon>Enterobacterales</taxon>
        <taxon>Erwiniaceae</taxon>
        <taxon>Mixta</taxon>
    </lineage>
</organism>
<evidence type="ECO:0000313" key="2">
    <source>
        <dbReference type="EMBL" id="TPW44609.1"/>
    </source>
</evidence>
<accession>A0A506VH90</accession>